<dbReference type="EMBL" id="SEWF01000066">
    <property type="protein sequence ID" value="RYU92915.1"/>
    <property type="molecule type" value="Genomic_DNA"/>
</dbReference>
<dbReference type="Proteomes" id="UP000293162">
    <property type="component" value="Unassembled WGS sequence"/>
</dbReference>
<dbReference type="GO" id="GO:0004803">
    <property type="term" value="F:transposase activity"/>
    <property type="evidence" value="ECO:0007669"/>
    <property type="project" value="InterPro"/>
</dbReference>
<comment type="function">
    <text evidence="1">Absolutely required for transposition of IS1.</text>
</comment>
<dbReference type="InterPro" id="IPR005063">
    <property type="entry name" value="Transposase_27"/>
</dbReference>
<proteinExistence type="inferred from homology"/>
<accession>A0A4Q5LTT7</accession>
<keyword evidence="4" id="KW-0233">DNA recombination</keyword>
<dbReference type="RefSeq" id="WP_130023941.1">
    <property type="nucleotide sequence ID" value="NZ_SEWF01000066.1"/>
</dbReference>
<evidence type="ECO:0000256" key="1">
    <source>
        <dbReference type="ARBA" id="ARBA00004091"/>
    </source>
</evidence>
<evidence type="ECO:0000313" key="6">
    <source>
        <dbReference type="Proteomes" id="UP000293162"/>
    </source>
</evidence>
<name>A0A4Q5LTT7_9BACT</name>
<dbReference type="InterPro" id="IPR051354">
    <property type="entry name" value="Transposase_27_IS1"/>
</dbReference>
<sequence>MRYAYCADSGKILAFQIGKRNDATCKKLFKKLEHLTINKYYTDDWKSYKKYIPIEKHTISKKKTQKIERQNLNFRTHIKRLCRRTICFSKKDDMHFGFIKAYIWLNNTD</sequence>
<keyword evidence="6" id="KW-1185">Reference proteome</keyword>
<protein>
    <recommendedName>
        <fullName evidence="7">IS1 family transposase</fullName>
    </recommendedName>
</protein>
<evidence type="ECO:0000256" key="2">
    <source>
        <dbReference type="ARBA" id="ARBA00008841"/>
    </source>
</evidence>
<gene>
    <name evidence="5" type="ORF">EWM59_24735</name>
</gene>
<evidence type="ECO:0000313" key="5">
    <source>
        <dbReference type="EMBL" id="RYU92915.1"/>
    </source>
</evidence>
<dbReference type="GO" id="GO:0006313">
    <property type="term" value="P:DNA transposition"/>
    <property type="evidence" value="ECO:0007669"/>
    <property type="project" value="InterPro"/>
</dbReference>
<dbReference type="Pfam" id="PF03400">
    <property type="entry name" value="DDE_Tnp_IS1"/>
    <property type="match status" value="1"/>
</dbReference>
<keyword evidence="3" id="KW-0815">Transposition</keyword>
<evidence type="ECO:0000256" key="4">
    <source>
        <dbReference type="ARBA" id="ARBA00023172"/>
    </source>
</evidence>
<comment type="similarity">
    <text evidence="2">Belongs to the transposase 27 family.</text>
</comment>
<organism evidence="5 6">
    <name type="scientific">Emticicia agri</name>
    <dbReference type="NCBI Taxonomy" id="2492393"/>
    <lineage>
        <taxon>Bacteria</taxon>
        <taxon>Pseudomonadati</taxon>
        <taxon>Bacteroidota</taxon>
        <taxon>Cytophagia</taxon>
        <taxon>Cytophagales</taxon>
        <taxon>Leadbetterellaceae</taxon>
        <taxon>Emticicia</taxon>
    </lineage>
</organism>
<comment type="caution">
    <text evidence="5">The sequence shown here is derived from an EMBL/GenBank/DDBJ whole genome shotgun (WGS) entry which is preliminary data.</text>
</comment>
<dbReference type="GO" id="GO:0003677">
    <property type="term" value="F:DNA binding"/>
    <property type="evidence" value="ECO:0007669"/>
    <property type="project" value="InterPro"/>
</dbReference>
<evidence type="ECO:0008006" key="7">
    <source>
        <dbReference type="Google" id="ProtNLM"/>
    </source>
</evidence>
<dbReference type="OrthoDB" id="964996at2"/>
<dbReference type="PANTHER" id="PTHR33293:SF1">
    <property type="entry name" value="INSERTION ELEMENT IS1 1 PROTEIN INSB-RELATED"/>
    <property type="match status" value="1"/>
</dbReference>
<evidence type="ECO:0000256" key="3">
    <source>
        <dbReference type="ARBA" id="ARBA00022578"/>
    </source>
</evidence>
<dbReference type="PANTHER" id="PTHR33293">
    <property type="entry name" value="INSERTION ELEMENT IS1 1 PROTEIN INSB-RELATED"/>
    <property type="match status" value="1"/>
</dbReference>
<dbReference type="AlphaFoldDB" id="A0A4Q5LTT7"/>
<reference evidence="5 6" key="1">
    <citation type="submission" date="2019-02" db="EMBL/GenBank/DDBJ databases">
        <title>Bacterial novel species Emticicia sp. 17J42-9 isolated from soil.</title>
        <authorList>
            <person name="Jung H.-Y."/>
        </authorList>
    </citation>
    <scope>NUCLEOTIDE SEQUENCE [LARGE SCALE GENOMIC DNA]</scope>
    <source>
        <strain evidence="5 6">17J42-9</strain>
    </source>
</reference>